<sequence length="246" mass="28586">MTYGRFAYLYDELMKDVPYDDWIKLIEEKRQAHGLKGNKVLDLACGTGELSIRLAALGFDVTGVDLSEDMLTVAQAKALEQGVNVDFLQQDMTELELMDTYDIVGIFCDSLNYLHSEEEVQKTLQNIRHYLKKGGLFIFDVHSLYKMNEIFIGNTFSYDEDGICYIWNCFEGKEPNSVEHELTFFVMDEAGKYDRFDEYHMQRTFPIEDYTKWLEARGFNVLEVIGDFQGSPRPQTERVFFIATLE</sequence>
<dbReference type="GO" id="GO:0032259">
    <property type="term" value="P:methylation"/>
    <property type="evidence" value="ECO:0007669"/>
    <property type="project" value="UniProtKB-KW"/>
</dbReference>
<dbReference type="Pfam" id="PF13649">
    <property type="entry name" value="Methyltransf_25"/>
    <property type="match status" value="1"/>
</dbReference>
<dbReference type="SUPFAM" id="SSF53335">
    <property type="entry name" value="S-adenosyl-L-methionine-dependent methyltransferases"/>
    <property type="match status" value="1"/>
</dbReference>
<evidence type="ECO:0000256" key="1">
    <source>
        <dbReference type="ARBA" id="ARBA00022679"/>
    </source>
</evidence>
<evidence type="ECO:0000259" key="2">
    <source>
        <dbReference type="Pfam" id="PF13649"/>
    </source>
</evidence>
<evidence type="ECO:0000313" key="3">
    <source>
        <dbReference type="EMBL" id="MDQ0156032.1"/>
    </source>
</evidence>
<protein>
    <submittedName>
        <fullName evidence="3">SAM-dependent methyltransferase</fullName>
    </submittedName>
</protein>
<accession>A0ABT9V530</accession>
<dbReference type="PANTHER" id="PTHR43861">
    <property type="entry name" value="TRANS-ACONITATE 2-METHYLTRANSFERASE-RELATED"/>
    <property type="match status" value="1"/>
</dbReference>
<keyword evidence="4" id="KW-1185">Reference proteome</keyword>
<name>A0ABT9V530_9BACL</name>
<comment type="caution">
    <text evidence="3">The sequence shown here is derived from an EMBL/GenBank/DDBJ whole genome shotgun (WGS) entry which is preliminary data.</text>
</comment>
<dbReference type="InterPro" id="IPR041698">
    <property type="entry name" value="Methyltransf_25"/>
</dbReference>
<feature type="domain" description="Methyltransferase" evidence="2">
    <location>
        <begin position="40"/>
        <end position="135"/>
    </location>
</feature>
<dbReference type="InterPro" id="IPR029063">
    <property type="entry name" value="SAM-dependent_MTases_sf"/>
</dbReference>
<evidence type="ECO:0000313" key="4">
    <source>
        <dbReference type="Proteomes" id="UP001231362"/>
    </source>
</evidence>
<dbReference type="RefSeq" id="WP_307150555.1">
    <property type="nucleotide sequence ID" value="NZ_JAUSTU010000010.1"/>
</dbReference>
<keyword evidence="1" id="KW-0808">Transferase</keyword>
<proteinExistence type="predicted"/>
<organism evidence="3 4">
    <name type="scientific">Anoxybacillus andreesenii</name>
    <dbReference type="NCBI Taxonomy" id="1325932"/>
    <lineage>
        <taxon>Bacteria</taxon>
        <taxon>Bacillati</taxon>
        <taxon>Bacillota</taxon>
        <taxon>Bacilli</taxon>
        <taxon>Bacillales</taxon>
        <taxon>Anoxybacillaceae</taxon>
        <taxon>Anoxybacillus</taxon>
    </lineage>
</organism>
<dbReference type="GO" id="GO:0008168">
    <property type="term" value="F:methyltransferase activity"/>
    <property type="evidence" value="ECO:0007669"/>
    <property type="project" value="UniProtKB-KW"/>
</dbReference>
<dbReference type="Gene3D" id="2.20.25.110">
    <property type="entry name" value="S-adenosyl-L-methionine-dependent methyltransferases"/>
    <property type="match status" value="1"/>
</dbReference>
<dbReference type="Gene3D" id="3.40.50.150">
    <property type="entry name" value="Vaccinia Virus protein VP39"/>
    <property type="match status" value="1"/>
</dbReference>
<dbReference type="EMBL" id="JAUSTU010000010">
    <property type="protein sequence ID" value="MDQ0156032.1"/>
    <property type="molecule type" value="Genomic_DNA"/>
</dbReference>
<keyword evidence="3" id="KW-0489">Methyltransferase</keyword>
<dbReference type="CDD" id="cd02440">
    <property type="entry name" value="AdoMet_MTases"/>
    <property type="match status" value="1"/>
</dbReference>
<reference evidence="3 4" key="1">
    <citation type="submission" date="2023-07" db="EMBL/GenBank/DDBJ databases">
        <title>Genomic Encyclopedia of Type Strains, Phase IV (KMG-IV): sequencing the most valuable type-strain genomes for metagenomic binning, comparative biology and taxonomic classification.</title>
        <authorList>
            <person name="Goeker M."/>
        </authorList>
    </citation>
    <scope>NUCLEOTIDE SEQUENCE [LARGE SCALE GENOMIC DNA]</scope>
    <source>
        <strain evidence="3 4">DSM 23948</strain>
    </source>
</reference>
<dbReference type="Proteomes" id="UP001231362">
    <property type="component" value="Unassembled WGS sequence"/>
</dbReference>
<gene>
    <name evidence="3" type="ORF">J2S07_002350</name>
</gene>